<proteinExistence type="predicted"/>
<name>A0ABV5FXL9_9MICC</name>
<evidence type="ECO:0000313" key="3">
    <source>
        <dbReference type="Proteomes" id="UP001589575"/>
    </source>
</evidence>
<comment type="caution">
    <text evidence="2">The sequence shown here is derived from an EMBL/GenBank/DDBJ whole genome shotgun (WGS) entry which is preliminary data.</text>
</comment>
<accession>A0ABV5FXL9</accession>
<dbReference type="Proteomes" id="UP001589575">
    <property type="component" value="Unassembled WGS sequence"/>
</dbReference>
<feature type="region of interest" description="Disordered" evidence="1">
    <location>
        <begin position="1"/>
        <end position="76"/>
    </location>
</feature>
<evidence type="ECO:0008006" key="4">
    <source>
        <dbReference type="Google" id="ProtNLM"/>
    </source>
</evidence>
<feature type="compositionally biased region" description="Basic and acidic residues" evidence="1">
    <location>
        <begin position="41"/>
        <end position="62"/>
    </location>
</feature>
<sequence length="495" mass="55870">MAHRPRRHPGGGPARVRAHPAVPRLRLRRRRPGVGHGPDLPPRHLLRDRAHGRLHGGPDGRRTLWRGGRPGLLGRLRRGMHSGAVRGGGGAHRRPPPLLTPLQLSPMNCPLERVSKANSWDSVVGLTGRWKGHAPGPSLHRRPRSRIRPRLAPLRPRRSVTVSVNGSMSPTDAQPTLEIFTLAEGRKLGLSRHRLYRSGLEIPFHRLRITPPPLEAATANVSNSELARTLSRQDPSLVISHQTAAETWGLWLPARMQTTQLHLSRVRGKAGIPRYRGAVGHFIRAGVRDVRDIDGFRITSPEWTWVDLASQRLTVEELVAAGDSLLQRDDGFPRPQKYIGANPLATKDSILEVLGRRKGSPGIRKLRLAVDLLRERVDSEPESRLRLKIVDGGWDEPATNPRIRFADGWECDIDLALLQQRIALQYEGNHHFTLEKQYRSDMHRDEQIRARGWEPLRVDSAVFTRQGWQAFIYRLTTAIERQQRQSSWMPFTVGP</sequence>
<dbReference type="EMBL" id="JBHMFI010000001">
    <property type="protein sequence ID" value="MFB9071380.1"/>
    <property type="molecule type" value="Genomic_DNA"/>
</dbReference>
<reference evidence="2 3" key="1">
    <citation type="submission" date="2024-09" db="EMBL/GenBank/DDBJ databases">
        <authorList>
            <person name="Sun Q."/>
            <person name="Mori K."/>
        </authorList>
    </citation>
    <scope>NUCLEOTIDE SEQUENCE [LARGE SCALE GENOMIC DNA]</scope>
    <source>
        <strain evidence="2 3">CCM 7609</strain>
    </source>
</reference>
<gene>
    <name evidence="2" type="ORF">ACFFX0_09295</name>
</gene>
<organism evidence="2 3">
    <name type="scientific">Citricoccus parietis</name>
    <dbReference type="NCBI Taxonomy" id="592307"/>
    <lineage>
        <taxon>Bacteria</taxon>
        <taxon>Bacillati</taxon>
        <taxon>Actinomycetota</taxon>
        <taxon>Actinomycetes</taxon>
        <taxon>Micrococcales</taxon>
        <taxon>Micrococcaceae</taxon>
        <taxon>Citricoccus</taxon>
    </lineage>
</organism>
<evidence type="ECO:0000256" key="1">
    <source>
        <dbReference type="SAM" id="MobiDB-lite"/>
    </source>
</evidence>
<protein>
    <recommendedName>
        <fullName evidence="4">DUF559 domain-containing protein</fullName>
    </recommendedName>
</protein>
<evidence type="ECO:0000313" key="2">
    <source>
        <dbReference type="EMBL" id="MFB9071380.1"/>
    </source>
</evidence>
<keyword evidence="3" id="KW-1185">Reference proteome</keyword>